<protein>
    <recommendedName>
        <fullName evidence="2">Protein kinase domain-containing protein</fullName>
    </recommendedName>
</protein>
<dbReference type="InterPro" id="IPR050235">
    <property type="entry name" value="CK1_Ser-Thr_kinase"/>
</dbReference>
<evidence type="ECO:0000256" key="1">
    <source>
        <dbReference type="SAM" id="MobiDB-lite"/>
    </source>
</evidence>
<dbReference type="EMBL" id="CAJGYM010000201">
    <property type="protein sequence ID" value="CAD6199766.1"/>
    <property type="molecule type" value="Genomic_DNA"/>
</dbReference>
<name>A0A8S1HTG5_9PELO</name>
<comment type="caution">
    <text evidence="3">The sequence shown here is derived from an EMBL/GenBank/DDBJ whole genome shotgun (WGS) entry which is preliminary data.</text>
</comment>
<dbReference type="InterPro" id="IPR011009">
    <property type="entry name" value="Kinase-like_dom_sf"/>
</dbReference>
<proteinExistence type="predicted"/>
<organism evidence="3 4">
    <name type="scientific">Caenorhabditis auriculariae</name>
    <dbReference type="NCBI Taxonomy" id="2777116"/>
    <lineage>
        <taxon>Eukaryota</taxon>
        <taxon>Metazoa</taxon>
        <taxon>Ecdysozoa</taxon>
        <taxon>Nematoda</taxon>
        <taxon>Chromadorea</taxon>
        <taxon>Rhabditida</taxon>
        <taxon>Rhabditina</taxon>
        <taxon>Rhabditomorpha</taxon>
        <taxon>Rhabditoidea</taxon>
        <taxon>Rhabditidae</taxon>
        <taxon>Peloderinae</taxon>
        <taxon>Caenorhabditis</taxon>
    </lineage>
</organism>
<dbReference type="SUPFAM" id="SSF56112">
    <property type="entry name" value="Protein kinase-like (PK-like)"/>
    <property type="match status" value="1"/>
</dbReference>
<gene>
    <name evidence="3" type="ORF">CAUJ_LOCUS15665</name>
</gene>
<dbReference type="OrthoDB" id="5979581at2759"/>
<dbReference type="Gene3D" id="1.10.510.10">
    <property type="entry name" value="Transferase(Phosphotransferase) domain 1"/>
    <property type="match status" value="1"/>
</dbReference>
<dbReference type="Proteomes" id="UP000835052">
    <property type="component" value="Unassembled WGS sequence"/>
</dbReference>
<accession>A0A8S1HTG5</accession>
<dbReference type="InterPro" id="IPR000719">
    <property type="entry name" value="Prot_kinase_dom"/>
</dbReference>
<dbReference type="GO" id="GO:0004672">
    <property type="term" value="F:protein kinase activity"/>
    <property type="evidence" value="ECO:0007669"/>
    <property type="project" value="InterPro"/>
</dbReference>
<evidence type="ECO:0000259" key="2">
    <source>
        <dbReference type="PROSITE" id="PS50011"/>
    </source>
</evidence>
<dbReference type="AlphaFoldDB" id="A0A8S1HTG5"/>
<feature type="region of interest" description="Disordered" evidence="1">
    <location>
        <begin position="447"/>
        <end position="476"/>
    </location>
</feature>
<reference evidence="3" key="1">
    <citation type="submission" date="2020-10" db="EMBL/GenBank/DDBJ databases">
        <authorList>
            <person name="Kikuchi T."/>
        </authorList>
    </citation>
    <scope>NUCLEOTIDE SEQUENCE</scope>
    <source>
        <strain evidence="3">NKZ352</strain>
    </source>
</reference>
<dbReference type="SMART" id="SM00220">
    <property type="entry name" value="S_TKc"/>
    <property type="match status" value="1"/>
</dbReference>
<evidence type="ECO:0000313" key="4">
    <source>
        <dbReference type="Proteomes" id="UP000835052"/>
    </source>
</evidence>
<dbReference type="GO" id="GO:0005524">
    <property type="term" value="F:ATP binding"/>
    <property type="evidence" value="ECO:0007669"/>
    <property type="project" value="InterPro"/>
</dbReference>
<sequence>MGSLRPQIHTTTIINGKYMAVRKLGEGGCGVIYEVALLTNPQQRFACKAEVASPDEDATLAMESNIMEMLTARKSLHAVNIIEKGKVSNYNFIVMTLLGPSLDVLRLKIPFNKFSLFTTIVVGIQGFDAIQELHELGYIHRDVKPANFAIGALGTPKQRLIHILDFGIARGFLVSSEDGEVRLRKPRKVVPFRGTMRYCSTGAQDRCEQGRHDDLWSLFYVMVEMLKGVLPWAGITENEGVRLKKLDLAELYDSIPDDIVCFGKHLERLSYGSTPDYPLLRGLLCNVFTREQMNEDMKLDWESGGKHGIHFEKSSSLLPLVVEKDISEFSLHDVLRIPFAVRNFSAEEMTAPIQSGHVDINTRSDDTLDEKERAQNLRKPAPQRKIVKKYCYQARKDCASTTQKKVAKAEVVEAKWREKRYHRKTKSNVKSINTDLVVTCSELQLTQDTEKKDTRTTNTTSRTPEKHPGKASAPVPNKAKFLPIFLQKNNVDAYKKFIK</sequence>
<evidence type="ECO:0000313" key="3">
    <source>
        <dbReference type="EMBL" id="CAD6199766.1"/>
    </source>
</evidence>
<dbReference type="Pfam" id="PF00069">
    <property type="entry name" value="Pkinase"/>
    <property type="match status" value="1"/>
</dbReference>
<dbReference type="FunFam" id="1.10.510.10:FF:001002">
    <property type="entry name" value="Protein CBG10779"/>
    <property type="match status" value="1"/>
</dbReference>
<feature type="domain" description="Protein kinase" evidence="2">
    <location>
        <begin position="18"/>
        <end position="302"/>
    </location>
</feature>
<dbReference type="PANTHER" id="PTHR11909">
    <property type="entry name" value="CASEIN KINASE-RELATED"/>
    <property type="match status" value="1"/>
</dbReference>
<dbReference type="PROSITE" id="PS50011">
    <property type="entry name" value="PROTEIN_KINASE_DOM"/>
    <property type="match status" value="1"/>
</dbReference>
<keyword evidence="4" id="KW-1185">Reference proteome</keyword>